<keyword evidence="3 4" id="KW-0732">Signal</keyword>
<dbReference type="CDD" id="cd08502">
    <property type="entry name" value="PBP2_NikA_DppA_OppA_like_16"/>
    <property type="match status" value="1"/>
</dbReference>
<gene>
    <name evidence="6" type="ORF">BKE38_00165</name>
</gene>
<dbReference type="InterPro" id="IPR030678">
    <property type="entry name" value="Peptide/Ni-bd"/>
</dbReference>
<dbReference type="Proteomes" id="UP000188879">
    <property type="component" value="Unassembled WGS sequence"/>
</dbReference>
<dbReference type="InterPro" id="IPR000914">
    <property type="entry name" value="SBP_5_dom"/>
</dbReference>
<evidence type="ECO:0000313" key="7">
    <source>
        <dbReference type="Proteomes" id="UP000188879"/>
    </source>
</evidence>
<dbReference type="OrthoDB" id="7318145at2"/>
<protein>
    <submittedName>
        <fullName evidence="6">ABC transporter substrate-binding protein</fullName>
    </submittedName>
</protein>
<feature type="domain" description="Solute-binding protein family 5" evidence="5">
    <location>
        <begin position="70"/>
        <end position="424"/>
    </location>
</feature>
<dbReference type="Gene3D" id="3.40.190.10">
    <property type="entry name" value="Periplasmic binding protein-like II"/>
    <property type="match status" value="1"/>
</dbReference>
<dbReference type="EMBL" id="MLCO01000001">
    <property type="protein sequence ID" value="ONG59172.1"/>
    <property type="molecule type" value="Genomic_DNA"/>
</dbReference>
<comment type="subcellular location">
    <subcellularLocation>
        <location evidence="1">Periplasm</location>
    </subcellularLocation>
</comment>
<comment type="similarity">
    <text evidence="2">Belongs to the bacterial solute-binding protein 5 family.</text>
</comment>
<feature type="signal peptide" evidence="4">
    <location>
        <begin position="1"/>
        <end position="21"/>
    </location>
</feature>
<proteinExistence type="inferred from homology"/>
<evidence type="ECO:0000259" key="5">
    <source>
        <dbReference type="Pfam" id="PF00496"/>
    </source>
</evidence>
<dbReference type="InterPro" id="IPR039424">
    <property type="entry name" value="SBP_5"/>
</dbReference>
<comment type="caution">
    <text evidence="6">The sequence shown here is derived from an EMBL/GenBank/DDBJ whole genome shotgun (WGS) entry which is preliminary data.</text>
</comment>
<dbReference type="GO" id="GO:0015833">
    <property type="term" value="P:peptide transport"/>
    <property type="evidence" value="ECO:0007669"/>
    <property type="project" value="TreeGrafter"/>
</dbReference>
<evidence type="ECO:0000313" key="6">
    <source>
        <dbReference type="EMBL" id="ONG59172.1"/>
    </source>
</evidence>
<reference evidence="6 7" key="1">
    <citation type="submission" date="2016-10" db="EMBL/GenBank/DDBJ databases">
        <title>Draft Genome sequence of Roseomonas sp. strain M3.</title>
        <authorList>
            <person name="Subhash Y."/>
            <person name="Lee S."/>
        </authorList>
    </citation>
    <scope>NUCLEOTIDE SEQUENCE [LARGE SCALE GENOMIC DNA]</scope>
    <source>
        <strain evidence="6 7">M3</strain>
    </source>
</reference>
<dbReference type="PANTHER" id="PTHR30290:SF38">
    <property type="entry name" value="D,D-DIPEPTIDE-BINDING PERIPLASMIC PROTEIN DDPA-RELATED"/>
    <property type="match status" value="1"/>
</dbReference>
<dbReference type="GO" id="GO:1904680">
    <property type="term" value="F:peptide transmembrane transporter activity"/>
    <property type="evidence" value="ECO:0007669"/>
    <property type="project" value="TreeGrafter"/>
</dbReference>
<name>A0A1V2H8T8_9PROT</name>
<dbReference type="PIRSF" id="PIRSF002741">
    <property type="entry name" value="MppA"/>
    <property type="match status" value="1"/>
</dbReference>
<dbReference type="GO" id="GO:0030288">
    <property type="term" value="C:outer membrane-bounded periplasmic space"/>
    <property type="evidence" value="ECO:0007669"/>
    <property type="project" value="UniProtKB-ARBA"/>
</dbReference>
<dbReference type="AlphaFoldDB" id="A0A1V2H8T8"/>
<keyword evidence="7" id="KW-1185">Reference proteome</keyword>
<dbReference type="SUPFAM" id="SSF53850">
    <property type="entry name" value="Periplasmic binding protein-like II"/>
    <property type="match status" value="1"/>
</dbReference>
<evidence type="ECO:0000256" key="3">
    <source>
        <dbReference type="ARBA" id="ARBA00022729"/>
    </source>
</evidence>
<dbReference type="PANTHER" id="PTHR30290">
    <property type="entry name" value="PERIPLASMIC BINDING COMPONENT OF ABC TRANSPORTER"/>
    <property type="match status" value="1"/>
</dbReference>
<dbReference type="Gene3D" id="3.10.105.10">
    <property type="entry name" value="Dipeptide-binding Protein, Domain 3"/>
    <property type="match status" value="1"/>
</dbReference>
<dbReference type="Pfam" id="PF00496">
    <property type="entry name" value="SBP_bac_5"/>
    <property type="match status" value="1"/>
</dbReference>
<sequence length="525" mass="58290">MYRRGLLALGCAAGLARPALAQSARARTLRVVPQADLANLDPIWTTAAVTLNHGYAIFDTLYALDDTLQPRPQMAAGHALSDDRRVWTIRLRPGLTFHDGEPVRARDCIASLLRWGKRDAYGQMLSRVTEKWEAVDDLTIRLALKKPFPLLLDALAKRANFPPFIMPERLALTEPTTQVTEMVGSGPYRFFKDEWSIGNRAAYARFDGYRPRDEASSFLAGGKRAHFDRVEWHTVPDASTASAALVRGEVDWLEQTMPDLNATFARSRDVRLEPIDNHGLLSFLRFNCQAAPFDNGRLRRAILGAIDQADYMQAVTGDAIRWQRCASMFPCGMPFSRELGSDLLSGPRDLGKVREAIRAAGYAGEKVVIMNPTDFPSIAPLGFVTADLLTRLGMKVDLQSMDWGTLVQRRASKAPVESGGWSIFHSWAGATTMMNPGLNDYVRGLGAGGYFGWHENATIEGLVERWVDAASDDERQQLVDAIQFEAWAAPPTIMLGQYYPTTALRSDLTGRLSTSMPLPWSIRRS</sequence>
<organism evidence="6 7">
    <name type="scientific">Teichococcus deserti</name>
    <dbReference type="NCBI Taxonomy" id="1817963"/>
    <lineage>
        <taxon>Bacteria</taxon>
        <taxon>Pseudomonadati</taxon>
        <taxon>Pseudomonadota</taxon>
        <taxon>Alphaproteobacteria</taxon>
        <taxon>Acetobacterales</taxon>
        <taxon>Roseomonadaceae</taxon>
        <taxon>Roseomonas</taxon>
    </lineage>
</organism>
<evidence type="ECO:0000256" key="2">
    <source>
        <dbReference type="ARBA" id="ARBA00005695"/>
    </source>
</evidence>
<dbReference type="GO" id="GO:0043190">
    <property type="term" value="C:ATP-binding cassette (ABC) transporter complex"/>
    <property type="evidence" value="ECO:0007669"/>
    <property type="project" value="InterPro"/>
</dbReference>
<feature type="chain" id="PRO_5013138356" evidence="4">
    <location>
        <begin position="22"/>
        <end position="525"/>
    </location>
</feature>
<evidence type="ECO:0000256" key="4">
    <source>
        <dbReference type="SAM" id="SignalP"/>
    </source>
</evidence>
<accession>A0A1V2H8T8</accession>
<evidence type="ECO:0000256" key="1">
    <source>
        <dbReference type="ARBA" id="ARBA00004418"/>
    </source>
</evidence>